<keyword evidence="1" id="KW-0614">Plasmid</keyword>
<dbReference type="Proteomes" id="UP000500767">
    <property type="component" value="Plasmid unnamed4"/>
</dbReference>
<evidence type="ECO:0000313" key="2">
    <source>
        <dbReference type="Proteomes" id="UP000500767"/>
    </source>
</evidence>
<organism evidence="1 2">
    <name type="scientific">Lichenicola cladoniae</name>
    <dbReference type="NCBI Taxonomy" id="1484109"/>
    <lineage>
        <taxon>Bacteria</taxon>
        <taxon>Pseudomonadati</taxon>
        <taxon>Pseudomonadota</taxon>
        <taxon>Alphaproteobacteria</taxon>
        <taxon>Acetobacterales</taxon>
        <taxon>Acetobacteraceae</taxon>
        <taxon>Lichenicola</taxon>
    </lineage>
</organism>
<dbReference type="KEGG" id="lck:HN018_26745"/>
<name>A0A6M8HZB4_9PROT</name>
<accession>A0A6M8HZB4</accession>
<keyword evidence="2" id="KW-1185">Reference proteome</keyword>
<dbReference type="EMBL" id="CP053711">
    <property type="protein sequence ID" value="QKE93732.1"/>
    <property type="molecule type" value="Genomic_DNA"/>
</dbReference>
<sequence>MLGILLMIVAAAVAFVMGWCFGFRDATNQDRQAIDALSAPWNGTERRQDKNEAST</sequence>
<gene>
    <name evidence="1" type="ORF">HN018_26745</name>
</gene>
<geneLocation type="plasmid" evidence="1 2">
    <name>unnamed4</name>
</geneLocation>
<protein>
    <submittedName>
        <fullName evidence="1">Uncharacterized protein</fullName>
    </submittedName>
</protein>
<dbReference type="RefSeq" id="WP_171834178.1">
    <property type="nucleotide sequence ID" value="NZ_CP053711.1"/>
</dbReference>
<evidence type="ECO:0000313" key="1">
    <source>
        <dbReference type="EMBL" id="QKE93732.1"/>
    </source>
</evidence>
<reference evidence="1 2" key="1">
    <citation type="journal article" date="2014" name="World J. Microbiol. Biotechnol.">
        <title>Biodiversity and physiological characteristics of Antarctic and Arctic lichens-associated bacteria.</title>
        <authorList>
            <person name="Lee Y.M."/>
            <person name="Kim E.H."/>
            <person name="Lee H.K."/>
            <person name="Hong S.G."/>
        </authorList>
    </citation>
    <scope>NUCLEOTIDE SEQUENCE [LARGE SCALE GENOMIC DNA]</scope>
    <source>
        <strain evidence="1 2">PAMC 26569</strain>
        <plasmid evidence="1">unnamed4</plasmid>
    </source>
</reference>
<proteinExistence type="predicted"/>
<dbReference type="AlphaFoldDB" id="A0A6M8HZB4"/>